<sequence>MLAFIKKWYQAYREEKGDRLYAEAISGHNSDPKFCWQGEFKKWGNSISETIEESHDNEDWNGRERY</sequence>
<dbReference type="EMBL" id="SYUV01000081">
    <property type="protein sequence ID" value="TKF26734.1"/>
    <property type="molecule type" value="Genomic_DNA"/>
</dbReference>
<dbReference type="Proteomes" id="UP000307574">
    <property type="component" value="Unassembled WGS sequence"/>
</dbReference>
<evidence type="ECO:0000313" key="1">
    <source>
        <dbReference type="EMBL" id="TKF26734.1"/>
    </source>
</evidence>
<proteinExistence type="predicted"/>
<reference evidence="1 2" key="1">
    <citation type="submission" date="2019-04" db="EMBL/GenBank/DDBJ databases">
        <title>A reverse ecology approach based on a biological definition of microbial populations.</title>
        <authorList>
            <person name="Arevalo P."/>
            <person name="Vaninsberghe D."/>
            <person name="Elsherbini J."/>
            <person name="Gore J."/>
            <person name="Polz M."/>
        </authorList>
    </citation>
    <scope>NUCLEOTIDE SEQUENCE [LARGE SCALE GENOMIC DNA]</scope>
    <source>
        <strain evidence="1 2">10N.261.46.F4</strain>
    </source>
</reference>
<accession>A0A4U1YYK0</accession>
<dbReference type="AlphaFoldDB" id="A0A4U1YYK0"/>
<dbReference type="RefSeq" id="WP_136981242.1">
    <property type="nucleotide sequence ID" value="NZ_JBFRRD010000079.1"/>
</dbReference>
<name>A0A4U1YYK0_9VIBR</name>
<evidence type="ECO:0000313" key="2">
    <source>
        <dbReference type="Proteomes" id="UP000307574"/>
    </source>
</evidence>
<organism evidence="1 2">
    <name type="scientific">Vibrio kanaloae</name>
    <dbReference type="NCBI Taxonomy" id="170673"/>
    <lineage>
        <taxon>Bacteria</taxon>
        <taxon>Pseudomonadati</taxon>
        <taxon>Pseudomonadota</taxon>
        <taxon>Gammaproteobacteria</taxon>
        <taxon>Vibrionales</taxon>
        <taxon>Vibrionaceae</taxon>
        <taxon>Vibrio</taxon>
    </lineage>
</organism>
<protein>
    <submittedName>
        <fullName evidence="1">Uncharacterized protein</fullName>
    </submittedName>
</protein>
<comment type="caution">
    <text evidence="1">The sequence shown here is derived from an EMBL/GenBank/DDBJ whole genome shotgun (WGS) entry which is preliminary data.</text>
</comment>
<gene>
    <name evidence="1" type="ORF">FCV50_20530</name>
</gene>